<feature type="domain" description="2Fe-2S ferredoxin-type" evidence="7">
    <location>
        <begin position="1"/>
        <end position="90"/>
    </location>
</feature>
<dbReference type="InterPro" id="IPR036318">
    <property type="entry name" value="FAD-bd_PCMH-like_sf"/>
</dbReference>
<comment type="caution">
    <text evidence="9">The sequence shown here is derived from an EMBL/GenBank/DDBJ whole genome shotgun (WGS) entry which is preliminary data.</text>
</comment>
<dbReference type="InterPro" id="IPR005107">
    <property type="entry name" value="CO_DH_flav_C"/>
</dbReference>
<dbReference type="PROSITE" id="PS51387">
    <property type="entry name" value="FAD_PCMH"/>
    <property type="match status" value="1"/>
</dbReference>
<evidence type="ECO:0000256" key="2">
    <source>
        <dbReference type="ARBA" id="ARBA00022723"/>
    </source>
</evidence>
<dbReference type="Pfam" id="PF01799">
    <property type="entry name" value="Fer2_2"/>
    <property type="match status" value="1"/>
</dbReference>
<dbReference type="Proteomes" id="UP001156601">
    <property type="component" value="Unassembled WGS sequence"/>
</dbReference>
<dbReference type="InterPro" id="IPR006058">
    <property type="entry name" value="2Fe2S_fd_BS"/>
</dbReference>
<dbReference type="InterPro" id="IPR016166">
    <property type="entry name" value="FAD-bd_PCMH"/>
</dbReference>
<dbReference type="RefSeq" id="WP_284216572.1">
    <property type="nucleotide sequence ID" value="NZ_BSOT01000005.1"/>
</dbReference>
<dbReference type="PROSITE" id="PS51085">
    <property type="entry name" value="2FE2S_FER_2"/>
    <property type="match status" value="1"/>
</dbReference>
<dbReference type="GO" id="GO:0004854">
    <property type="term" value="F:xanthine dehydrogenase activity"/>
    <property type="evidence" value="ECO:0007669"/>
    <property type="project" value="InterPro"/>
</dbReference>
<dbReference type="InterPro" id="IPR036683">
    <property type="entry name" value="CO_DH_flav_C_dom_sf"/>
</dbReference>
<keyword evidence="2" id="KW-0479">Metal-binding</keyword>
<dbReference type="Pfam" id="PF00941">
    <property type="entry name" value="FAD_binding_5"/>
    <property type="match status" value="1"/>
</dbReference>
<dbReference type="InterPro" id="IPR002346">
    <property type="entry name" value="Mopterin_DH_FAD-bd"/>
</dbReference>
<dbReference type="Gene3D" id="1.10.150.120">
    <property type="entry name" value="[2Fe-2S]-binding domain"/>
    <property type="match status" value="1"/>
</dbReference>
<reference evidence="9" key="1">
    <citation type="journal article" date="2014" name="Int. J. Syst. Evol. Microbiol.">
        <title>Complete genome sequence of Corynebacterium casei LMG S-19264T (=DSM 44701T), isolated from a smear-ripened cheese.</title>
        <authorList>
            <consortium name="US DOE Joint Genome Institute (JGI-PGF)"/>
            <person name="Walter F."/>
            <person name="Albersmeier A."/>
            <person name="Kalinowski J."/>
            <person name="Ruckert C."/>
        </authorList>
    </citation>
    <scope>NUCLEOTIDE SEQUENCE</scope>
    <source>
        <strain evidence="9">NBRC 110023</strain>
    </source>
</reference>
<proteinExistence type="predicted"/>
<dbReference type="Gene3D" id="3.30.465.10">
    <property type="match status" value="1"/>
</dbReference>
<dbReference type="PANTHER" id="PTHR45444">
    <property type="entry name" value="XANTHINE DEHYDROGENASE"/>
    <property type="match status" value="1"/>
</dbReference>
<dbReference type="InterPro" id="IPR036884">
    <property type="entry name" value="2Fe-2S-bd_dom_sf"/>
</dbReference>
<dbReference type="PIRSF" id="PIRSF036557">
    <property type="entry name" value="XdhA_RC"/>
    <property type="match status" value="1"/>
</dbReference>
<dbReference type="Gene3D" id="3.30.390.50">
    <property type="entry name" value="CO dehydrogenase flavoprotein, C-terminal domain"/>
    <property type="match status" value="1"/>
</dbReference>
<feature type="domain" description="FAD-binding PCMH-type" evidence="8">
    <location>
        <begin position="196"/>
        <end position="369"/>
    </location>
</feature>
<dbReference type="SMART" id="SM01092">
    <property type="entry name" value="CO_deh_flav_C"/>
    <property type="match status" value="1"/>
</dbReference>
<dbReference type="CDD" id="cd00207">
    <property type="entry name" value="fer2"/>
    <property type="match status" value="1"/>
</dbReference>
<dbReference type="SUPFAM" id="SSF47741">
    <property type="entry name" value="CO dehydrogenase ISP C-domain like"/>
    <property type="match status" value="1"/>
</dbReference>
<dbReference type="EMBL" id="BSOT01000005">
    <property type="protein sequence ID" value="GLR70267.1"/>
    <property type="molecule type" value="Genomic_DNA"/>
</dbReference>
<evidence type="ECO:0000313" key="9">
    <source>
        <dbReference type="EMBL" id="GLR70267.1"/>
    </source>
</evidence>
<keyword evidence="1" id="KW-0285">Flavoprotein</keyword>
<keyword evidence="4" id="KW-0560">Oxidoreductase</keyword>
<evidence type="ECO:0000256" key="3">
    <source>
        <dbReference type="ARBA" id="ARBA00022827"/>
    </source>
</evidence>
<dbReference type="AlphaFoldDB" id="A0AA37SW88"/>
<evidence type="ECO:0000256" key="4">
    <source>
        <dbReference type="ARBA" id="ARBA00023002"/>
    </source>
</evidence>
<organism evidence="9 10">
    <name type="scientific">Agaribacter marinus</name>
    <dbReference type="NCBI Taxonomy" id="1431249"/>
    <lineage>
        <taxon>Bacteria</taxon>
        <taxon>Pseudomonadati</taxon>
        <taxon>Pseudomonadota</taxon>
        <taxon>Gammaproteobacteria</taxon>
        <taxon>Alteromonadales</taxon>
        <taxon>Alteromonadaceae</taxon>
        <taxon>Agaribacter</taxon>
    </lineage>
</organism>
<evidence type="ECO:0000256" key="1">
    <source>
        <dbReference type="ARBA" id="ARBA00022630"/>
    </source>
</evidence>
<dbReference type="PROSITE" id="PS00197">
    <property type="entry name" value="2FE2S_FER_1"/>
    <property type="match status" value="1"/>
</dbReference>
<evidence type="ECO:0000259" key="8">
    <source>
        <dbReference type="PROSITE" id="PS51387"/>
    </source>
</evidence>
<dbReference type="Pfam" id="PF03450">
    <property type="entry name" value="CO_deh_flav_C"/>
    <property type="match status" value="1"/>
</dbReference>
<dbReference type="Pfam" id="PF00111">
    <property type="entry name" value="Fer2"/>
    <property type="match status" value="1"/>
</dbReference>
<gene>
    <name evidence="9" type="ORF">GCM10007852_11750</name>
</gene>
<dbReference type="SUPFAM" id="SSF54292">
    <property type="entry name" value="2Fe-2S ferredoxin-like"/>
    <property type="match status" value="1"/>
</dbReference>
<name>A0AA37SW88_9ALTE</name>
<dbReference type="InterPro" id="IPR012675">
    <property type="entry name" value="Beta-grasp_dom_sf"/>
</dbReference>
<dbReference type="Gene3D" id="3.30.43.10">
    <property type="entry name" value="Uridine Diphospho-n-acetylenolpyruvylglucosamine Reductase, domain 2"/>
    <property type="match status" value="1"/>
</dbReference>
<dbReference type="InterPro" id="IPR016167">
    <property type="entry name" value="FAD-bd_PCMH_sub1"/>
</dbReference>
<keyword evidence="6" id="KW-0830">Ubiquinone</keyword>
<dbReference type="InterPro" id="IPR002888">
    <property type="entry name" value="2Fe-2S-bd"/>
</dbReference>
<evidence type="ECO:0000256" key="6">
    <source>
        <dbReference type="ARBA" id="ARBA00023075"/>
    </source>
</evidence>
<keyword evidence="10" id="KW-1185">Reference proteome</keyword>
<dbReference type="SUPFAM" id="SSF56176">
    <property type="entry name" value="FAD-binding/transporter-associated domain-like"/>
    <property type="match status" value="1"/>
</dbReference>
<dbReference type="SUPFAM" id="SSF55447">
    <property type="entry name" value="CO dehydrogenase flavoprotein C-terminal domain-like"/>
    <property type="match status" value="1"/>
</dbReference>
<keyword evidence="3" id="KW-0274">FAD</keyword>
<dbReference type="InterPro" id="IPR036010">
    <property type="entry name" value="2Fe-2S_ferredoxin-like_sf"/>
</dbReference>
<dbReference type="InterPro" id="IPR016169">
    <property type="entry name" value="FAD-bd_PCMH_sub2"/>
</dbReference>
<dbReference type="GO" id="GO:0071949">
    <property type="term" value="F:FAD binding"/>
    <property type="evidence" value="ECO:0007669"/>
    <property type="project" value="InterPro"/>
</dbReference>
<sequence>MIEFLLNDELVRIEHERADLTVLNYLRDSRAMCGTKEGCASGDCGACTVVVAELNTEQASSRRLNYYSLNSCVTFLSAIHGKQLITVEHIGNTSNMHPVQQAMVDNHGSQCGFCTPGFIMSMFALYHSDKTTNTEKEATLARHHVTTALSGNLCRCTGYQPIINAALEACSNTPNDAFTANEAFTITRLIDINKNTDIGTEQLILPTTRALLKQALNKYPRARLVAGSTDLALEHTQQLNALDTLISVSHIPALSRIEQRPDKLVFGAASPLNKIHDVLTQYFPMLDEIVERFASLPIRNQATLGGNIANASPIGDMPPVMLALNANVLVDSGDSVRKIPINEFFVDYRKTKLQKNEWIDAIEVPLPESKNQIRAYKISKRFEDDISAVCAAFNLALDEKNCIKALSTGFGGLAATPIQSSLLQDSLIGKHWASKETLTLGKSILQDAFAPIDDVRASAAYRKTVVVNLWHRFWLETNTSTQQIATRVIEHA</sequence>
<evidence type="ECO:0000256" key="5">
    <source>
        <dbReference type="ARBA" id="ARBA00023004"/>
    </source>
</evidence>
<evidence type="ECO:0000313" key="10">
    <source>
        <dbReference type="Proteomes" id="UP001156601"/>
    </source>
</evidence>
<dbReference type="PANTHER" id="PTHR45444:SF3">
    <property type="entry name" value="XANTHINE DEHYDROGENASE"/>
    <property type="match status" value="1"/>
</dbReference>
<dbReference type="InterPro" id="IPR012175">
    <property type="entry name" value="Xanth_DH_ssu_bac"/>
</dbReference>
<dbReference type="GO" id="GO:0051537">
    <property type="term" value="F:2 iron, 2 sulfur cluster binding"/>
    <property type="evidence" value="ECO:0007669"/>
    <property type="project" value="InterPro"/>
</dbReference>
<dbReference type="Gene3D" id="3.10.20.30">
    <property type="match status" value="1"/>
</dbReference>
<reference evidence="9" key="2">
    <citation type="submission" date="2023-01" db="EMBL/GenBank/DDBJ databases">
        <title>Draft genome sequence of Agaribacter marinus strain NBRC 110023.</title>
        <authorList>
            <person name="Sun Q."/>
            <person name="Mori K."/>
        </authorList>
    </citation>
    <scope>NUCLEOTIDE SEQUENCE</scope>
    <source>
        <strain evidence="9">NBRC 110023</strain>
    </source>
</reference>
<dbReference type="InterPro" id="IPR001041">
    <property type="entry name" value="2Fe-2S_ferredoxin-type"/>
</dbReference>
<dbReference type="GO" id="GO:0005506">
    <property type="term" value="F:iron ion binding"/>
    <property type="evidence" value="ECO:0007669"/>
    <property type="project" value="InterPro"/>
</dbReference>
<dbReference type="InterPro" id="IPR016208">
    <property type="entry name" value="Ald_Oxase/xanthine_DH-like"/>
</dbReference>
<protein>
    <submittedName>
        <fullName evidence="9">Xanthine dehydrogenase small subunit</fullName>
    </submittedName>
</protein>
<accession>A0AA37SW88</accession>
<evidence type="ECO:0000259" key="7">
    <source>
        <dbReference type="PROSITE" id="PS51085"/>
    </source>
</evidence>
<dbReference type="NCBIfam" id="TIGR02963">
    <property type="entry name" value="xanthine_xdhA"/>
    <property type="match status" value="1"/>
</dbReference>
<dbReference type="InterPro" id="IPR014307">
    <property type="entry name" value="Xanthine_DH_ssu"/>
</dbReference>
<keyword evidence="5" id="KW-0408">Iron</keyword>